<evidence type="ECO:0000313" key="2">
    <source>
        <dbReference type="Proteomes" id="UP001152759"/>
    </source>
</evidence>
<protein>
    <submittedName>
        <fullName evidence="1">Uncharacterized protein</fullName>
    </submittedName>
</protein>
<dbReference type="GO" id="GO:0031267">
    <property type="term" value="F:small GTPase binding"/>
    <property type="evidence" value="ECO:0007669"/>
    <property type="project" value="InterPro"/>
</dbReference>
<dbReference type="Proteomes" id="UP001152759">
    <property type="component" value="Chromosome 4"/>
</dbReference>
<evidence type="ECO:0000313" key="1">
    <source>
        <dbReference type="EMBL" id="CAH0387881.1"/>
    </source>
</evidence>
<dbReference type="PANTHER" id="PTHR12195">
    <property type="entry name" value="CYTOPLASMIC FMR1-INTERACTING PROTEIN-RELATED"/>
    <property type="match status" value="1"/>
</dbReference>
<dbReference type="GO" id="GO:0030833">
    <property type="term" value="P:regulation of actin filament polymerization"/>
    <property type="evidence" value="ECO:0007669"/>
    <property type="project" value="InterPro"/>
</dbReference>
<accession>A0A9P0F1H4</accession>
<dbReference type="InterPro" id="IPR008081">
    <property type="entry name" value="Cytoplasmic_FMR1-int"/>
</dbReference>
<proteinExistence type="predicted"/>
<gene>
    <name evidence="1" type="ORF">BEMITA_LOCUS6844</name>
</gene>
<name>A0A9P0F1H4_BEMTA</name>
<dbReference type="EMBL" id="OU963865">
    <property type="protein sequence ID" value="CAH0387881.1"/>
    <property type="molecule type" value="Genomic_DNA"/>
</dbReference>
<reference evidence="1" key="1">
    <citation type="submission" date="2021-12" db="EMBL/GenBank/DDBJ databases">
        <authorList>
            <person name="King R."/>
        </authorList>
    </citation>
    <scope>NUCLEOTIDE SEQUENCE</scope>
</reference>
<sequence length="587" mass="67583">MLQKELLEDGSEHTVMLCTWQCCSQAIPQPKSNEQPNWVEIYEKTAEVLATEVKLLLNFMYFLVNTTFKDLRTDKENKETADLAVYGLQLLSEWSSVVTELYSRKLLHLTDHHQNEECPQKAEEYERVSNTLQLHGRGKICANRVYCNAQRPASFNVSYGNLFYRSHQTQYLCRTPGLCASPSSTQLYMVRTMLQSLIAYESGGERTLWKEIDGQYQMQIDQFHKTLYYWNHLLGFSGFIGLCHMRHMCRLLDYQGIAVVMEELLQIVKLLIQGNLLQFTKTLMEAMLKTCKLPRYAYGSPGGLGYYHAQLNDIVQYPDARTELFHNFRELGDIILFCLLMEQTLVGNVQIVHTGAFQNILPRPFCKEGEKPEVKSRKLEAKFNSLHVVTHVEKLGSAKPGGSLKCARETQNRPGSKLISAREIENRLARRDCVQERQKIARPVSKVCERDRKSPREPFSEGLNWAGYTMFVLLGQQCRFEALDFCYLILRAQRVDGKDENVKGINLKRMVDQIRRFQVLNKFATLNNYLKSSEHNSVSVEHVCCFPPPIHPSLAVHAHYYRSENLQSQTVHNLLSPMPEGICDLSD</sequence>
<organism evidence="1 2">
    <name type="scientific">Bemisia tabaci</name>
    <name type="common">Sweetpotato whitefly</name>
    <name type="synonym">Aleurodes tabaci</name>
    <dbReference type="NCBI Taxonomy" id="7038"/>
    <lineage>
        <taxon>Eukaryota</taxon>
        <taxon>Metazoa</taxon>
        <taxon>Ecdysozoa</taxon>
        <taxon>Arthropoda</taxon>
        <taxon>Hexapoda</taxon>
        <taxon>Insecta</taxon>
        <taxon>Pterygota</taxon>
        <taxon>Neoptera</taxon>
        <taxon>Paraneoptera</taxon>
        <taxon>Hemiptera</taxon>
        <taxon>Sternorrhyncha</taxon>
        <taxon>Aleyrodoidea</taxon>
        <taxon>Aleyrodidae</taxon>
        <taxon>Aleyrodinae</taxon>
        <taxon>Bemisia</taxon>
    </lineage>
</organism>
<dbReference type="PIRSF" id="PIRSF008153">
    <property type="entry name" value="FMR1_interacting"/>
    <property type="match status" value="1"/>
</dbReference>
<dbReference type="AlphaFoldDB" id="A0A9P0F1H4"/>
<keyword evidence="2" id="KW-1185">Reference proteome</keyword>
<dbReference type="Pfam" id="PF05994">
    <property type="entry name" value="FragX_IP"/>
    <property type="match status" value="3"/>
</dbReference>